<dbReference type="InterPro" id="IPR038076">
    <property type="entry name" value="MgtE_N_sf"/>
</dbReference>
<dbReference type="GO" id="GO:0015095">
    <property type="term" value="F:magnesium ion transmembrane transporter activity"/>
    <property type="evidence" value="ECO:0007669"/>
    <property type="project" value="UniProtKB-UniRule"/>
</dbReference>
<evidence type="ECO:0000256" key="9">
    <source>
        <dbReference type="RuleBase" id="RU362011"/>
    </source>
</evidence>
<feature type="transmembrane region" description="Helical" evidence="9">
    <location>
        <begin position="300"/>
        <end position="317"/>
    </location>
</feature>
<evidence type="ECO:0000256" key="8">
    <source>
        <dbReference type="PROSITE-ProRule" id="PRU00703"/>
    </source>
</evidence>
<sequence>MMSEVTQDQAKERDKQEKEMYDEDLLIRALQEEDLDLFRSEFVHLHSYDQAKFFSKIDEALRSRLYHYLSPEEMAELFESLDIDEEDYQDILAEMNPTYAAEMLSNMYADDAVDVLNELDKDQVVSYLTIMDDESAKEIKELLHYEEYTAGSIMTTEFVAISKNQTVRSAMYILKNEAPNAETIYYIYVVDDDKKLVGVISLRDLIISHDDVMIGEIMSDRVMAVGVSEDQEAVARQMKDYDFLALPVVDFQYHLLGIITVDDIMDVMEEEASDDYSKLAGIADLDSIDRSPFNAAKKRLPWLIALLFLGMFTASLIGRFEATLDKVAILAVFIPLIAGMAGNTGTQALAVAVRGIATGDLEKENKMSLVIREAGTGLITGTTCGVVVSIVVYVWKGEFFLGVLVGISVLVSLFVATLAGTLVPLLMHKLKVDPAVASGPFITTINDIISILIYFGLATLFMNYLI</sequence>
<dbReference type="PROSITE" id="PS51371">
    <property type="entry name" value="CBS"/>
    <property type="match status" value="2"/>
</dbReference>
<comment type="function">
    <text evidence="9">Acts as a magnesium transporter.</text>
</comment>
<dbReference type="Gene3D" id="3.10.580.10">
    <property type="entry name" value="CBS-domain"/>
    <property type="match status" value="1"/>
</dbReference>
<keyword evidence="6 9" id="KW-1133">Transmembrane helix</keyword>
<dbReference type="Gene3D" id="1.25.60.10">
    <property type="entry name" value="MgtE N-terminal domain-like"/>
    <property type="match status" value="1"/>
</dbReference>
<dbReference type="InterPro" id="IPR006667">
    <property type="entry name" value="SLC41_membr_dom"/>
</dbReference>
<keyword evidence="5 9" id="KW-0460">Magnesium</keyword>
<evidence type="ECO:0000256" key="6">
    <source>
        <dbReference type="ARBA" id="ARBA00022989"/>
    </source>
</evidence>
<feature type="transmembrane region" description="Helical" evidence="9">
    <location>
        <begin position="448"/>
        <end position="465"/>
    </location>
</feature>
<comment type="subunit">
    <text evidence="9">Homodimer.</text>
</comment>
<dbReference type="Pfam" id="PF01769">
    <property type="entry name" value="MgtE"/>
    <property type="match status" value="1"/>
</dbReference>
<keyword evidence="4 9" id="KW-0812">Transmembrane</keyword>
<evidence type="ECO:0000256" key="7">
    <source>
        <dbReference type="ARBA" id="ARBA00023136"/>
    </source>
</evidence>
<dbReference type="GO" id="GO:0005886">
    <property type="term" value="C:plasma membrane"/>
    <property type="evidence" value="ECO:0007669"/>
    <property type="project" value="UniProtKB-SubCell"/>
</dbReference>
<dbReference type="InterPro" id="IPR000644">
    <property type="entry name" value="CBS_dom"/>
</dbReference>
<dbReference type="InterPro" id="IPR006668">
    <property type="entry name" value="Mg_transptr_MgtE_intracell_dom"/>
</dbReference>
<keyword evidence="9" id="KW-1003">Cell membrane</keyword>
<evidence type="ECO:0000256" key="5">
    <source>
        <dbReference type="ARBA" id="ARBA00022842"/>
    </source>
</evidence>
<feature type="transmembrane region" description="Helical" evidence="9">
    <location>
        <begin position="401"/>
        <end position="427"/>
    </location>
</feature>
<dbReference type="PANTHER" id="PTHR43773">
    <property type="entry name" value="MAGNESIUM TRANSPORTER MGTE"/>
    <property type="match status" value="1"/>
</dbReference>
<dbReference type="SUPFAM" id="SSF161093">
    <property type="entry name" value="MgtE membrane domain-like"/>
    <property type="match status" value="1"/>
</dbReference>
<gene>
    <name evidence="11" type="ORF">DET59_108110</name>
</gene>
<protein>
    <recommendedName>
        <fullName evidence="9">Magnesium transporter MgtE</fullName>
    </recommendedName>
</protein>
<feature type="domain" description="CBS" evidence="10">
    <location>
        <begin position="218"/>
        <end position="276"/>
    </location>
</feature>
<dbReference type="GO" id="GO:0046872">
    <property type="term" value="F:metal ion binding"/>
    <property type="evidence" value="ECO:0007669"/>
    <property type="project" value="UniProtKB-KW"/>
</dbReference>
<comment type="caution">
    <text evidence="11">The sequence shown here is derived from an EMBL/GenBank/DDBJ whole genome shotgun (WGS) entry which is preliminary data.</text>
</comment>
<keyword evidence="8" id="KW-0129">CBS domain</keyword>
<dbReference type="SUPFAM" id="SSF158791">
    <property type="entry name" value="MgtE N-terminal domain-like"/>
    <property type="match status" value="1"/>
</dbReference>
<evidence type="ECO:0000313" key="11">
    <source>
        <dbReference type="EMBL" id="RBP03688.1"/>
    </source>
</evidence>
<feature type="transmembrane region" description="Helical" evidence="9">
    <location>
        <begin position="374"/>
        <end position="395"/>
    </location>
</feature>
<evidence type="ECO:0000259" key="10">
    <source>
        <dbReference type="PROSITE" id="PS51371"/>
    </source>
</evidence>
<dbReference type="PANTHER" id="PTHR43773:SF1">
    <property type="entry name" value="MAGNESIUM TRANSPORTER MGTE"/>
    <property type="match status" value="1"/>
</dbReference>
<comment type="subcellular location">
    <subcellularLocation>
        <location evidence="9">Cell membrane</location>
        <topology evidence="9">Multi-pass membrane protein</topology>
    </subcellularLocation>
    <subcellularLocation>
        <location evidence="1">Membrane</location>
        <topology evidence="1">Multi-pass membrane protein</topology>
    </subcellularLocation>
</comment>
<dbReference type="InterPro" id="IPR036739">
    <property type="entry name" value="SLC41_membr_dom_sf"/>
</dbReference>
<evidence type="ECO:0000313" key="12">
    <source>
        <dbReference type="Proteomes" id="UP000252118"/>
    </source>
</evidence>
<dbReference type="Proteomes" id="UP000252118">
    <property type="component" value="Unassembled WGS sequence"/>
</dbReference>
<dbReference type="SUPFAM" id="SSF54631">
    <property type="entry name" value="CBS-domain pair"/>
    <property type="match status" value="1"/>
</dbReference>
<evidence type="ECO:0000256" key="2">
    <source>
        <dbReference type="ARBA" id="ARBA00009749"/>
    </source>
</evidence>
<dbReference type="CDD" id="cd04606">
    <property type="entry name" value="CBS_pair_Mg_transporter"/>
    <property type="match status" value="1"/>
</dbReference>
<name>A0A366EMR5_9BACI</name>
<keyword evidence="9" id="KW-0479">Metal-binding</keyword>
<dbReference type="SMART" id="SM00924">
    <property type="entry name" value="MgtE_N"/>
    <property type="match status" value="1"/>
</dbReference>
<reference evidence="11 12" key="1">
    <citation type="submission" date="2018-06" db="EMBL/GenBank/DDBJ databases">
        <title>Freshwater and sediment microbial communities from various areas in North America, analyzing microbe dynamics in response to fracking.</title>
        <authorList>
            <person name="Lamendella R."/>
        </authorList>
    </citation>
    <scope>NUCLEOTIDE SEQUENCE [LARGE SCALE GENOMIC DNA]</scope>
    <source>
        <strain evidence="11 12">97B</strain>
    </source>
</reference>
<dbReference type="Pfam" id="PF03448">
    <property type="entry name" value="MgtE_N"/>
    <property type="match status" value="1"/>
</dbReference>
<dbReference type="Gene3D" id="1.10.357.20">
    <property type="entry name" value="SLC41 divalent cation transporters, integral membrane domain"/>
    <property type="match status" value="1"/>
</dbReference>
<evidence type="ECO:0000256" key="4">
    <source>
        <dbReference type="ARBA" id="ARBA00022692"/>
    </source>
</evidence>
<keyword evidence="7 9" id="KW-0472">Membrane</keyword>
<comment type="similarity">
    <text evidence="2 9">Belongs to the SLC41A transporter family.</text>
</comment>
<evidence type="ECO:0000256" key="1">
    <source>
        <dbReference type="ARBA" id="ARBA00004141"/>
    </source>
</evidence>
<evidence type="ECO:0000256" key="3">
    <source>
        <dbReference type="ARBA" id="ARBA00022448"/>
    </source>
</evidence>
<dbReference type="NCBIfam" id="TIGR00400">
    <property type="entry name" value="mgtE"/>
    <property type="match status" value="1"/>
</dbReference>
<organism evidence="11 12">
    <name type="scientific">Rossellomorea aquimaris</name>
    <dbReference type="NCBI Taxonomy" id="189382"/>
    <lineage>
        <taxon>Bacteria</taxon>
        <taxon>Bacillati</taxon>
        <taxon>Bacillota</taxon>
        <taxon>Bacilli</taxon>
        <taxon>Bacillales</taxon>
        <taxon>Bacillaceae</taxon>
        <taxon>Rossellomorea</taxon>
    </lineage>
</organism>
<dbReference type="InterPro" id="IPR006669">
    <property type="entry name" value="MgtE_transporter"/>
</dbReference>
<feature type="transmembrane region" description="Helical" evidence="9">
    <location>
        <begin position="329"/>
        <end position="353"/>
    </location>
</feature>
<dbReference type="SMART" id="SM00116">
    <property type="entry name" value="CBS"/>
    <property type="match status" value="2"/>
</dbReference>
<proteinExistence type="inferred from homology"/>
<accession>A0A366EMR5</accession>
<dbReference type="Pfam" id="PF00571">
    <property type="entry name" value="CBS"/>
    <property type="match status" value="2"/>
</dbReference>
<keyword evidence="3 9" id="KW-0813">Transport</keyword>
<dbReference type="EMBL" id="QNRJ01000008">
    <property type="protein sequence ID" value="RBP03688.1"/>
    <property type="molecule type" value="Genomic_DNA"/>
</dbReference>
<dbReference type="InterPro" id="IPR046342">
    <property type="entry name" value="CBS_dom_sf"/>
</dbReference>
<dbReference type="AlphaFoldDB" id="A0A366EMR5"/>
<feature type="domain" description="CBS" evidence="10">
    <location>
        <begin position="154"/>
        <end position="217"/>
    </location>
</feature>